<evidence type="ECO:0000313" key="1">
    <source>
        <dbReference type="EMBL" id="OBY64448.1"/>
    </source>
</evidence>
<dbReference type="EMBL" id="LSFM01000022">
    <property type="protein sequence ID" value="OBY64448.1"/>
    <property type="molecule type" value="Genomic_DNA"/>
</dbReference>
<dbReference type="Pfam" id="PF01177">
    <property type="entry name" value="Asp_Glu_race"/>
    <property type="match status" value="1"/>
</dbReference>
<dbReference type="GO" id="GO:0047661">
    <property type="term" value="F:amino-acid racemase activity"/>
    <property type="evidence" value="ECO:0007669"/>
    <property type="project" value="InterPro"/>
</dbReference>
<dbReference type="STRING" id="1774273.LPB03_03820"/>
<proteinExistence type="predicted"/>
<dbReference type="Proteomes" id="UP000092584">
    <property type="component" value="Unassembled WGS sequence"/>
</dbReference>
<gene>
    <name evidence="1" type="ORF">LPB3_08675</name>
</gene>
<comment type="caution">
    <text evidence="1">The sequence shown here is derived from an EMBL/GenBank/DDBJ whole genome shotgun (WGS) entry which is preliminary data.</text>
</comment>
<reference evidence="2" key="1">
    <citation type="submission" date="2016-02" db="EMBL/GenBank/DDBJ databases">
        <authorList>
            <person name="Shin S.-K."/>
            <person name="Yi H."/>
            <person name="Kim E."/>
        </authorList>
    </citation>
    <scope>NUCLEOTIDE SEQUENCE [LARGE SCALE GENOMIC DNA]</scope>
    <source>
        <strain evidence="2">LPB0003</strain>
    </source>
</reference>
<protein>
    <recommendedName>
        <fullName evidence="3">Aspartate racemase</fullName>
    </recommendedName>
</protein>
<keyword evidence="2" id="KW-1185">Reference proteome</keyword>
<name>A0A1B8TXV7_9FLAO</name>
<sequence length="220" mass="25330">MVKTKLAILGLGSRSTSFYLKRLNNIYNKKNGGYSTCPFLLLNANFDVINSLLPAVSEKLDAAVSYYINQIKNLNIDYLLIPNITLHETIDRLNISQNILHPVHLSIAKIKENRWEKVVLFGSLFSMKSDYIKNQFKENGIEVLLPNEKDMVFIDEIRKRIYNESETDDLVKKYHSIIQKYTEINPVILSCTELSILKPTDNKMLLDMAEIQMETAVKQV</sequence>
<dbReference type="InterPro" id="IPR001920">
    <property type="entry name" value="Asp/Glu_race"/>
</dbReference>
<dbReference type="OrthoDB" id="9803739at2"/>
<accession>A0A1B8TXV7</accession>
<evidence type="ECO:0000313" key="2">
    <source>
        <dbReference type="Proteomes" id="UP000092584"/>
    </source>
</evidence>
<dbReference type="SUPFAM" id="SSF53681">
    <property type="entry name" value="Aspartate/glutamate racemase"/>
    <property type="match status" value="2"/>
</dbReference>
<organism evidence="1 2">
    <name type="scientific">Polaribacter vadi</name>
    <dbReference type="NCBI Taxonomy" id="1774273"/>
    <lineage>
        <taxon>Bacteria</taxon>
        <taxon>Pseudomonadati</taxon>
        <taxon>Bacteroidota</taxon>
        <taxon>Flavobacteriia</taxon>
        <taxon>Flavobacteriales</taxon>
        <taxon>Flavobacteriaceae</taxon>
    </lineage>
</organism>
<dbReference type="InterPro" id="IPR015942">
    <property type="entry name" value="Asp/Glu/hydantoin_racemase"/>
</dbReference>
<dbReference type="Gene3D" id="3.40.50.1860">
    <property type="match status" value="2"/>
</dbReference>
<evidence type="ECO:0008006" key="3">
    <source>
        <dbReference type="Google" id="ProtNLM"/>
    </source>
</evidence>
<dbReference type="KEGG" id="pob:LPB03_03820"/>
<dbReference type="RefSeq" id="WP_065319195.1">
    <property type="nucleotide sequence ID" value="NZ_CP017477.1"/>
</dbReference>
<dbReference type="AlphaFoldDB" id="A0A1B8TXV7"/>